<dbReference type="PROSITE" id="PS50016">
    <property type="entry name" value="ZF_PHD_2"/>
    <property type="match status" value="1"/>
</dbReference>
<feature type="compositionally biased region" description="Acidic residues" evidence="13">
    <location>
        <begin position="141"/>
        <end position="152"/>
    </location>
</feature>
<dbReference type="InterPro" id="IPR013083">
    <property type="entry name" value="Znf_RING/FYVE/PHD"/>
</dbReference>
<evidence type="ECO:0000256" key="13">
    <source>
        <dbReference type="SAM" id="MobiDB-lite"/>
    </source>
</evidence>
<evidence type="ECO:0000256" key="1">
    <source>
        <dbReference type="ARBA" id="ARBA00004123"/>
    </source>
</evidence>
<dbReference type="Gene3D" id="3.30.40.10">
    <property type="entry name" value="Zinc/RING finger domain, C3HC4 (zinc finger)"/>
    <property type="match status" value="2"/>
</dbReference>
<dbReference type="SMART" id="SM00249">
    <property type="entry name" value="PHD"/>
    <property type="match status" value="2"/>
</dbReference>
<comment type="subcellular location">
    <subcellularLocation>
        <location evidence="1">Nucleus</location>
    </subcellularLocation>
</comment>
<keyword evidence="12" id="KW-0175">Coiled coil</keyword>
<keyword evidence="6" id="KW-0862">Zinc</keyword>
<dbReference type="SMART" id="SM00293">
    <property type="entry name" value="PWWP"/>
    <property type="match status" value="1"/>
</dbReference>
<feature type="region of interest" description="Disordered" evidence="13">
    <location>
        <begin position="791"/>
        <end position="919"/>
    </location>
</feature>
<accession>A0A317XHZ5</accession>
<evidence type="ECO:0000256" key="2">
    <source>
        <dbReference type="ARBA" id="ARBA00022553"/>
    </source>
</evidence>
<feature type="compositionally biased region" description="Low complexity" evidence="13">
    <location>
        <begin position="1047"/>
        <end position="1068"/>
    </location>
</feature>
<dbReference type="InterPro" id="IPR019786">
    <property type="entry name" value="Zinc_finger_PHD-type_CS"/>
</dbReference>
<keyword evidence="4" id="KW-0677">Repeat</keyword>
<protein>
    <submittedName>
        <fullName evidence="17">Uncharacterized protein</fullName>
    </submittedName>
</protein>
<keyword evidence="3" id="KW-0479">Metal-binding</keyword>
<feature type="compositionally biased region" description="Polar residues" evidence="13">
    <location>
        <begin position="663"/>
        <end position="672"/>
    </location>
</feature>
<dbReference type="InterPro" id="IPR019787">
    <property type="entry name" value="Znf_PHD-finger"/>
</dbReference>
<dbReference type="PANTHER" id="PTHR13793:SF107">
    <property type="entry name" value="BROMODOMAIN-CONTAINING PROTEIN HOMOLOG"/>
    <property type="match status" value="1"/>
</dbReference>
<evidence type="ECO:0000259" key="15">
    <source>
        <dbReference type="PROSITE" id="PS50016"/>
    </source>
</evidence>
<proteinExistence type="predicted"/>
<dbReference type="Pfam" id="PF10513">
    <property type="entry name" value="EPL1"/>
    <property type="match status" value="1"/>
</dbReference>
<dbReference type="InParanoid" id="A0A317XHZ5"/>
<dbReference type="Pfam" id="PF00439">
    <property type="entry name" value="Bromodomain"/>
    <property type="match status" value="1"/>
</dbReference>
<feature type="coiled-coil region" evidence="12">
    <location>
        <begin position="500"/>
        <end position="538"/>
    </location>
</feature>
<dbReference type="CDD" id="cd04369">
    <property type="entry name" value="Bromodomain"/>
    <property type="match status" value="1"/>
</dbReference>
<feature type="compositionally biased region" description="Acidic residues" evidence="13">
    <location>
        <begin position="1215"/>
        <end position="1224"/>
    </location>
</feature>
<dbReference type="Gene3D" id="2.30.30.140">
    <property type="match status" value="2"/>
</dbReference>
<dbReference type="EMBL" id="KZ819201">
    <property type="protein sequence ID" value="PWY97894.1"/>
    <property type="molecule type" value="Genomic_DNA"/>
</dbReference>
<dbReference type="GO" id="GO:0006325">
    <property type="term" value="P:chromatin organization"/>
    <property type="evidence" value="ECO:0007669"/>
    <property type="project" value="UniProtKB-ARBA"/>
</dbReference>
<keyword evidence="7" id="KW-0007">Acetylation</keyword>
<feature type="compositionally biased region" description="Polar residues" evidence="13">
    <location>
        <begin position="987"/>
        <end position="1005"/>
    </location>
</feature>
<dbReference type="PROSITE" id="PS01359">
    <property type="entry name" value="ZF_PHD_1"/>
    <property type="match status" value="1"/>
</dbReference>
<feature type="compositionally biased region" description="Polar residues" evidence="13">
    <location>
        <begin position="1037"/>
        <end position="1046"/>
    </location>
</feature>
<feature type="region of interest" description="Disordered" evidence="13">
    <location>
        <begin position="944"/>
        <end position="1228"/>
    </location>
</feature>
<reference evidence="17 18" key="1">
    <citation type="journal article" date="2018" name="Mol. Biol. Evol.">
        <title>Broad Genomic Sampling Reveals a Smut Pathogenic Ancestry of the Fungal Clade Ustilaginomycotina.</title>
        <authorList>
            <person name="Kijpornyongpan T."/>
            <person name="Mondo S.J."/>
            <person name="Barry K."/>
            <person name="Sandor L."/>
            <person name="Lee J."/>
            <person name="Lipzen A."/>
            <person name="Pangilinan J."/>
            <person name="LaButti K."/>
            <person name="Hainaut M."/>
            <person name="Henrissat B."/>
            <person name="Grigoriev I.V."/>
            <person name="Spatafora J.W."/>
            <person name="Aime M.C."/>
        </authorList>
    </citation>
    <scope>NUCLEOTIDE SEQUENCE [LARGE SCALE GENOMIC DNA]</scope>
    <source>
        <strain evidence="17 18">MCA 3645</strain>
    </source>
</reference>
<dbReference type="Gene3D" id="1.20.920.10">
    <property type="entry name" value="Bromodomain-like"/>
    <property type="match status" value="1"/>
</dbReference>
<keyword evidence="2" id="KW-0597">Phosphoprotein</keyword>
<dbReference type="SUPFAM" id="SSF47370">
    <property type="entry name" value="Bromodomain"/>
    <property type="match status" value="1"/>
</dbReference>
<dbReference type="GO" id="GO:0005634">
    <property type="term" value="C:nucleus"/>
    <property type="evidence" value="ECO:0007669"/>
    <property type="project" value="UniProtKB-SubCell"/>
</dbReference>
<dbReference type="Pfam" id="PF13831">
    <property type="entry name" value="PHD_2"/>
    <property type="match status" value="1"/>
</dbReference>
<evidence type="ECO:0000256" key="5">
    <source>
        <dbReference type="ARBA" id="ARBA00022771"/>
    </source>
</evidence>
<feature type="region of interest" description="Disordered" evidence="13">
    <location>
        <begin position="131"/>
        <end position="152"/>
    </location>
</feature>
<dbReference type="FunFam" id="3.30.40.10:FF:000008">
    <property type="entry name" value="Bromodomain containing 1, isoform CRA_a"/>
    <property type="match status" value="1"/>
</dbReference>
<sequence length="1426" mass="157190">MPGIPSQPNNIPLASSLPKVSFRKIPPEEAFHLNAPAGVLDPHVVAFGYNDGSAFEKPDHYIRYVEPIESDLKRQVEYDMDEQDQEWLEVYNAERRKDGLDLISPELFEIILDQLEKEWFDLMKRVPPKVRPGSGATGAGQDDDDADSEGDEDSKCAICDDGECENSNAIVFCDGCNLAVHQDCYGIPYIPEGQWLCRKCTVSPDRAVSCILCPHEGGAFKQTTTGKWAHLLCAMWIPETGVSNPVYMEPIDSIERIPKARWRLQCYLCRYKMGACIQCDRGSCFTAFHVTCARKAGLLFRTERTRVSQHLYEDSDDSDDEGSEQLRACCHKHIPKDMRDQLKINFGRAGAAIDDEHSEGSMRGSPAIYSRTREQSIESGFGAPLISVSRRSSVLGERDQDNIAGNKRISKSARAYKKSFKAGPPLVPAYIADRVLEYISKTSLRKKTAVVQLVARYWSLKREARRGAPLLKRLHLEPWTASPQNKEQTDAQKGKKLLFLREIREDLERVRMLVEQVRKREKEKLRQAQQVRTSLVEELLFPYHQDMRAALARFEASDKYGFFSVPVSRVDVPDYYDIIKEPMDWAAIRDNINEKRYDTITQMRADVLKVASNAMTYNKVDTPYHKAATKILKLIPEVFDSLEKVEPAHLVHHLEQLQKKQAQDSTRSTPAPETQAQQDTASTQSKVLASRSDNVGATAQVRQQLLDLALEPPSMLVDLLRDYDLQDPSELEELRADAYHHFGPPPTKRLKLEEEREAHHEQDGDEEKPKYAASTDIVPNLMEDFVQQIYVPPPPPEMKKMIKKVSPAASAADTPAPAKQPKKRKVSATAEAPQPAERRSTRRTQADTAEAKGANDVEKADEKDVAESAALPTSPVQGGSQKRKRTGSDASAASAATVVRVEAGTEDSTADTSAEGNVSVPASIHVKEQVGDHDSFLLFNTGWVLPEGAKRHRNTTLRPEFVGKRPRKVSAPESPSTQAAELPAGASTGSPSRPRSKTVPSQPRSSNDEKAVASKSAKHLSVKQSTSVDAKPKGRLTRTSARSEAQSGGSSTSNSNKGGSGTGSSPLTSDDEREEKKDPNRSGQDEHGDTRADKPSARPLRGLRGASTASATEDHDTKAESVSPLSIRRSLRQRESTAEETEGASGEGLRPSLTTRQLRGRSHTAEPSDADGEGTRATRRAKTKSKSTGKSREAGKRSNGARKGGGRADSGGKDEDGEEEDEFGDGTMVWAKMDGYPYFPAAVIEDPDDFPPGAVEGKPDHPPMISRTSISSSHSNSASKQLQLPAPVEDGEGAGMVATRRQRRATPADRTQSQSRSPQPQTLLGTGTGTSTSTSTGTSTGSALESASTLSNLTAEEESKLRWVLVRFFDRSRTWTWLPSNKLAMMFENEDVDQKMLKAPQGRNTKGSTKKDIREAYELARQELDA</sequence>
<keyword evidence="8 10" id="KW-0103">Bromodomain</keyword>
<feature type="domain" description="PHD-type" evidence="15">
    <location>
        <begin position="153"/>
        <end position="203"/>
    </location>
</feature>
<feature type="region of interest" description="Disordered" evidence="13">
    <location>
        <begin position="1241"/>
        <end position="1353"/>
    </location>
</feature>
<dbReference type="InterPro" id="IPR019542">
    <property type="entry name" value="Enhancer_polycomb-like_N"/>
</dbReference>
<evidence type="ECO:0000313" key="17">
    <source>
        <dbReference type="EMBL" id="PWY97894.1"/>
    </source>
</evidence>
<feature type="compositionally biased region" description="Basic residues" evidence="13">
    <location>
        <begin position="1177"/>
        <end position="1189"/>
    </location>
</feature>
<evidence type="ECO:0000256" key="10">
    <source>
        <dbReference type="PROSITE-ProRule" id="PRU00035"/>
    </source>
</evidence>
<evidence type="ECO:0000256" key="6">
    <source>
        <dbReference type="ARBA" id="ARBA00022833"/>
    </source>
</evidence>
<evidence type="ECO:0000256" key="7">
    <source>
        <dbReference type="ARBA" id="ARBA00022990"/>
    </source>
</evidence>
<dbReference type="PROSITE" id="PS00633">
    <property type="entry name" value="BROMODOMAIN_1"/>
    <property type="match status" value="1"/>
</dbReference>
<dbReference type="SMART" id="SM00297">
    <property type="entry name" value="BROMO"/>
    <property type="match status" value="1"/>
</dbReference>
<feature type="compositionally biased region" description="Basic and acidic residues" evidence="13">
    <location>
        <begin position="1074"/>
        <end position="1096"/>
    </location>
</feature>
<dbReference type="OrthoDB" id="20839at2759"/>
<dbReference type="InterPro" id="IPR001965">
    <property type="entry name" value="Znf_PHD"/>
</dbReference>
<dbReference type="SUPFAM" id="SSF57903">
    <property type="entry name" value="FYVE/PHD zinc finger"/>
    <property type="match status" value="1"/>
</dbReference>
<feature type="domain" description="Bromo" evidence="14">
    <location>
        <begin position="563"/>
        <end position="625"/>
    </location>
</feature>
<feature type="compositionally biased region" description="Low complexity" evidence="13">
    <location>
        <begin position="1266"/>
        <end position="1279"/>
    </location>
</feature>
<dbReference type="GO" id="GO:0006357">
    <property type="term" value="P:regulation of transcription by RNA polymerase II"/>
    <property type="evidence" value="ECO:0007669"/>
    <property type="project" value="TreeGrafter"/>
</dbReference>
<evidence type="ECO:0000256" key="11">
    <source>
        <dbReference type="PROSITE-ProRule" id="PRU00146"/>
    </source>
</evidence>
<dbReference type="PROSITE" id="PS51805">
    <property type="entry name" value="EPHD"/>
    <property type="match status" value="1"/>
</dbReference>
<keyword evidence="5 11" id="KW-0863">Zinc-finger</keyword>
<dbReference type="InterPro" id="IPR000313">
    <property type="entry name" value="PWWP_dom"/>
</dbReference>
<feature type="compositionally biased region" description="Low complexity" evidence="13">
    <location>
        <begin position="674"/>
        <end position="685"/>
    </location>
</feature>
<evidence type="ECO:0000259" key="16">
    <source>
        <dbReference type="PROSITE" id="PS51805"/>
    </source>
</evidence>
<dbReference type="Pfam" id="PF13832">
    <property type="entry name" value="zf-HC5HC2H_2"/>
    <property type="match status" value="1"/>
</dbReference>
<dbReference type="STRING" id="1882483.A0A317XHZ5"/>
<organism evidence="17 18">
    <name type="scientific">Testicularia cyperi</name>
    <dbReference type="NCBI Taxonomy" id="1882483"/>
    <lineage>
        <taxon>Eukaryota</taxon>
        <taxon>Fungi</taxon>
        <taxon>Dikarya</taxon>
        <taxon>Basidiomycota</taxon>
        <taxon>Ustilaginomycotina</taxon>
        <taxon>Ustilaginomycetes</taxon>
        <taxon>Ustilaginales</taxon>
        <taxon>Anthracoideaceae</taxon>
        <taxon>Testicularia</taxon>
    </lineage>
</organism>
<dbReference type="PROSITE" id="PS50014">
    <property type="entry name" value="BROMODOMAIN_2"/>
    <property type="match status" value="1"/>
</dbReference>
<evidence type="ECO:0000256" key="12">
    <source>
        <dbReference type="SAM" id="Coils"/>
    </source>
</evidence>
<evidence type="ECO:0000256" key="4">
    <source>
        <dbReference type="ARBA" id="ARBA00022737"/>
    </source>
</evidence>
<keyword evidence="9" id="KW-0539">Nucleus</keyword>
<dbReference type="FunFam" id="3.30.40.10:FF:000007">
    <property type="entry name" value="Bromodomain containing 1, isoform CRA_b"/>
    <property type="match status" value="1"/>
</dbReference>
<dbReference type="InterPro" id="IPR034732">
    <property type="entry name" value="EPHD"/>
</dbReference>
<dbReference type="InterPro" id="IPR001487">
    <property type="entry name" value="Bromodomain"/>
</dbReference>
<evidence type="ECO:0000256" key="3">
    <source>
        <dbReference type="ARBA" id="ARBA00022723"/>
    </source>
</evidence>
<evidence type="ECO:0000313" key="18">
    <source>
        <dbReference type="Proteomes" id="UP000246740"/>
    </source>
</evidence>
<name>A0A317XHZ5_9BASI</name>
<gene>
    <name evidence="17" type="ORF">BCV70DRAFT_42705</name>
</gene>
<feature type="compositionally biased region" description="Basic and acidic residues" evidence="13">
    <location>
        <begin position="849"/>
        <end position="866"/>
    </location>
</feature>
<dbReference type="GO" id="GO:0008270">
    <property type="term" value="F:zinc ion binding"/>
    <property type="evidence" value="ECO:0007669"/>
    <property type="project" value="UniProtKB-KW"/>
</dbReference>
<dbReference type="InterPro" id="IPR050701">
    <property type="entry name" value="Histone_Mod_Regulator"/>
</dbReference>
<feature type="compositionally biased region" description="Low complexity" evidence="13">
    <location>
        <begin position="806"/>
        <end position="817"/>
    </location>
</feature>
<evidence type="ECO:0000256" key="8">
    <source>
        <dbReference type="ARBA" id="ARBA00023117"/>
    </source>
</evidence>
<feature type="domain" description="PHD-type" evidence="16">
    <location>
        <begin position="207"/>
        <end position="334"/>
    </location>
</feature>
<dbReference type="InterPro" id="IPR036427">
    <property type="entry name" value="Bromodomain-like_sf"/>
</dbReference>
<dbReference type="PANTHER" id="PTHR13793">
    <property type="entry name" value="PHD FINGER PROTEINS"/>
    <property type="match status" value="1"/>
</dbReference>
<feature type="compositionally biased region" description="Low complexity" evidence="13">
    <location>
        <begin position="1310"/>
        <end position="1351"/>
    </location>
</feature>
<feature type="region of interest" description="Disordered" evidence="13">
    <location>
        <begin position="656"/>
        <end position="691"/>
    </location>
</feature>
<evidence type="ECO:0000259" key="14">
    <source>
        <dbReference type="PROSITE" id="PS50014"/>
    </source>
</evidence>
<dbReference type="InterPro" id="IPR011011">
    <property type="entry name" value="Znf_FYVE_PHD"/>
</dbReference>
<dbReference type="InterPro" id="IPR018359">
    <property type="entry name" value="Bromodomain_CS"/>
</dbReference>
<keyword evidence="18" id="KW-1185">Reference proteome</keyword>
<dbReference type="SUPFAM" id="SSF63748">
    <property type="entry name" value="Tudor/PWWP/MBT"/>
    <property type="match status" value="1"/>
</dbReference>
<dbReference type="CDD" id="cd15492">
    <property type="entry name" value="PHD_BRPF_JADE_like"/>
    <property type="match status" value="1"/>
</dbReference>
<dbReference type="PRINTS" id="PR00503">
    <property type="entry name" value="BROMODOMAIN"/>
</dbReference>
<dbReference type="Proteomes" id="UP000246740">
    <property type="component" value="Unassembled WGS sequence"/>
</dbReference>
<evidence type="ECO:0000256" key="9">
    <source>
        <dbReference type="ARBA" id="ARBA00023242"/>
    </source>
</evidence>